<proteinExistence type="predicted"/>
<dbReference type="PANTHER" id="PTHR30373">
    <property type="entry name" value="UPF0603 PROTEIN YGCG"/>
    <property type="match status" value="1"/>
</dbReference>
<feature type="domain" description="TPM" evidence="4">
    <location>
        <begin position="32"/>
        <end position="150"/>
    </location>
</feature>
<dbReference type="Pfam" id="PF04536">
    <property type="entry name" value="TPM_phosphatase"/>
    <property type="match status" value="1"/>
</dbReference>
<keyword evidence="3" id="KW-0732">Signal</keyword>
<keyword evidence="2" id="KW-1133">Transmembrane helix</keyword>
<accession>A0ABS9CN55</accession>
<feature type="transmembrane region" description="Helical" evidence="2">
    <location>
        <begin position="180"/>
        <end position="198"/>
    </location>
</feature>
<comment type="caution">
    <text evidence="5">The sequence shown here is derived from an EMBL/GenBank/DDBJ whole genome shotgun (WGS) entry which is preliminary data.</text>
</comment>
<dbReference type="InterPro" id="IPR007621">
    <property type="entry name" value="TPM_dom"/>
</dbReference>
<gene>
    <name evidence="5" type="ORF">JQM67_06710</name>
</gene>
<keyword evidence="6" id="KW-1185">Reference proteome</keyword>
<feature type="signal peptide" evidence="3">
    <location>
        <begin position="1"/>
        <end position="24"/>
    </location>
</feature>
<dbReference type="Gene3D" id="3.10.310.50">
    <property type="match status" value="1"/>
</dbReference>
<evidence type="ECO:0000256" key="3">
    <source>
        <dbReference type="SAM" id="SignalP"/>
    </source>
</evidence>
<feature type="region of interest" description="Disordered" evidence="1">
    <location>
        <begin position="237"/>
        <end position="267"/>
    </location>
</feature>
<organism evidence="5 6">
    <name type="scientific">Anaeromassilibacillus senegalensis</name>
    <dbReference type="NCBI Taxonomy" id="1673717"/>
    <lineage>
        <taxon>Bacteria</taxon>
        <taxon>Bacillati</taxon>
        <taxon>Bacillota</taxon>
        <taxon>Clostridia</taxon>
        <taxon>Eubacteriales</taxon>
        <taxon>Acutalibacteraceae</taxon>
        <taxon>Anaeromassilibacillus</taxon>
    </lineage>
</organism>
<dbReference type="EMBL" id="JAFBIT010000002">
    <property type="protein sequence ID" value="MCF2652287.1"/>
    <property type="molecule type" value="Genomic_DNA"/>
</dbReference>
<dbReference type="Proteomes" id="UP001299220">
    <property type="component" value="Unassembled WGS sequence"/>
</dbReference>
<name>A0ABS9CN55_9FIRM</name>
<protein>
    <submittedName>
        <fullName evidence="5">TPM domain-containing protein</fullName>
    </submittedName>
</protein>
<feature type="compositionally biased region" description="Low complexity" evidence="1">
    <location>
        <begin position="249"/>
        <end position="258"/>
    </location>
</feature>
<feature type="chain" id="PRO_5046505326" evidence="3">
    <location>
        <begin position="25"/>
        <end position="267"/>
    </location>
</feature>
<keyword evidence="2" id="KW-0472">Membrane</keyword>
<evidence type="ECO:0000256" key="1">
    <source>
        <dbReference type="SAM" id="MobiDB-lite"/>
    </source>
</evidence>
<reference evidence="5 6" key="1">
    <citation type="submission" date="2020-12" db="EMBL/GenBank/DDBJ databases">
        <title>Whole genome sequences of gut porcine anaerobes.</title>
        <authorList>
            <person name="Kubasova T."/>
            <person name="Jahodarova E."/>
            <person name="Rychlik I."/>
        </authorList>
    </citation>
    <scope>NUCLEOTIDE SEQUENCE [LARGE SCALE GENOMIC DNA]</scope>
    <source>
        <strain evidence="5 6">An867</strain>
    </source>
</reference>
<evidence type="ECO:0000313" key="5">
    <source>
        <dbReference type="EMBL" id="MCF2652287.1"/>
    </source>
</evidence>
<evidence type="ECO:0000256" key="2">
    <source>
        <dbReference type="SAM" id="Phobius"/>
    </source>
</evidence>
<keyword evidence="2" id="KW-0812">Transmembrane</keyword>
<evidence type="ECO:0000313" key="6">
    <source>
        <dbReference type="Proteomes" id="UP001299220"/>
    </source>
</evidence>
<evidence type="ECO:0000259" key="4">
    <source>
        <dbReference type="Pfam" id="PF04536"/>
    </source>
</evidence>
<dbReference type="PANTHER" id="PTHR30373:SF2">
    <property type="entry name" value="UPF0603 PROTEIN YGCG"/>
    <property type="match status" value="1"/>
</dbReference>
<sequence length="267" mass="28640">MRKQLFGVLLALLLCVTMAVPAFASSNMPRLVDNARLLTGSEQSELLDKLDEISQRQQVDIVVVTTDALNGKTPEAYADDFYDNNGYGFGKACDGVLLLVSTEDWDWHLSTCGYGMTAITDDGIEYISNQFLPDLSDGDYMAAFAAYADLCDEFITQAKTGQPYDGGHMPKAPFSAGKCLLISMAIGLVIALIVTGSMKAKLKSVRMQSAAASYVKSNSMSITESRDMFLYHTMERREKPKSGSGSGGSSSHTSSSGQTHGGGGGKF</sequence>